<accession>A0A918YNV9</accession>
<dbReference type="RefSeq" id="WP_189957556.1">
    <property type="nucleotide sequence ID" value="NZ_BMVG01000026.1"/>
</dbReference>
<organism evidence="2 3">
    <name type="scientific">Streptomyces alanosinicus</name>
    <dbReference type="NCBI Taxonomy" id="68171"/>
    <lineage>
        <taxon>Bacteria</taxon>
        <taxon>Bacillati</taxon>
        <taxon>Actinomycetota</taxon>
        <taxon>Actinomycetes</taxon>
        <taxon>Kitasatosporales</taxon>
        <taxon>Streptomycetaceae</taxon>
        <taxon>Streptomyces</taxon>
    </lineage>
</organism>
<dbReference type="EMBL" id="BMVG01000026">
    <property type="protein sequence ID" value="GHE10999.1"/>
    <property type="molecule type" value="Genomic_DNA"/>
</dbReference>
<protein>
    <submittedName>
        <fullName evidence="2">Uncharacterized protein</fullName>
    </submittedName>
</protein>
<dbReference type="GO" id="GO:0005524">
    <property type="term" value="F:ATP binding"/>
    <property type="evidence" value="ECO:0007669"/>
    <property type="project" value="InterPro"/>
</dbReference>
<evidence type="ECO:0000313" key="3">
    <source>
        <dbReference type="Proteomes" id="UP000655443"/>
    </source>
</evidence>
<name>A0A918YNV9_9ACTN</name>
<dbReference type="Gene3D" id="3.30.470.20">
    <property type="entry name" value="ATP-grasp fold, B domain"/>
    <property type="match status" value="1"/>
</dbReference>
<keyword evidence="3" id="KW-1185">Reference proteome</keyword>
<dbReference type="Proteomes" id="UP000655443">
    <property type="component" value="Unassembled WGS sequence"/>
</dbReference>
<reference evidence="2" key="2">
    <citation type="submission" date="2020-09" db="EMBL/GenBank/DDBJ databases">
        <authorList>
            <person name="Sun Q."/>
            <person name="Ohkuma M."/>
        </authorList>
    </citation>
    <scope>NUCLEOTIDE SEQUENCE</scope>
    <source>
        <strain evidence="2">JCM 4714</strain>
    </source>
</reference>
<sequence>MHKALAKTVAAAVGVAVLPTVTLPTCDGDVSTTQTITSTITFPLILKPLSVGREAALHGPRSSARQARPGGVPRE</sequence>
<dbReference type="AlphaFoldDB" id="A0A918YNV9"/>
<proteinExistence type="predicted"/>
<dbReference type="InterPro" id="IPR013815">
    <property type="entry name" value="ATP_grasp_subdomain_1"/>
</dbReference>
<evidence type="ECO:0000256" key="1">
    <source>
        <dbReference type="SAM" id="MobiDB-lite"/>
    </source>
</evidence>
<gene>
    <name evidence="2" type="ORF">GCM10010339_69050</name>
</gene>
<reference evidence="2" key="1">
    <citation type="journal article" date="2014" name="Int. J. Syst. Evol. Microbiol.">
        <title>Complete genome sequence of Corynebacterium casei LMG S-19264T (=DSM 44701T), isolated from a smear-ripened cheese.</title>
        <authorList>
            <consortium name="US DOE Joint Genome Institute (JGI-PGF)"/>
            <person name="Walter F."/>
            <person name="Albersmeier A."/>
            <person name="Kalinowski J."/>
            <person name="Ruckert C."/>
        </authorList>
    </citation>
    <scope>NUCLEOTIDE SEQUENCE</scope>
    <source>
        <strain evidence="2">JCM 4714</strain>
    </source>
</reference>
<feature type="region of interest" description="Disordered" evidence="1">
    <location>
        <begin position="55"/>
        <end position="75"/>
    </location>
</feature>
<dbReference type="Gene3D" id="3.30.1490.20">
    <property type="entry name" value="ATP-grasp fold, A domain"/>
    <property type="match status" value="1"/>
</dbReference>
<comment type="caution">
    <text evidence="2">The sequence shown here is derived from an EMBL/GenBank/DDBJ whole genome shotgun (WGS) entry which is preliminary data.</text>
</comment>
<evidence type="ECO:0000313" key="2">
    <source>
        <dbReference type="EMBL" id="GHE10999.1"/>
    </source>
</evidence>